<evidence type="ECO:0000313" key="1">
    <source>
        <dbReference type="EMBL" id="KAI3766786.1"/>
    </source>
</evidence>
<sequence>MSVLNVSWRAILSPDFERGCLEQTTPQTTRIKKYEEWIAQCQSRIGQQIAKVADLQDCLDKEKAQSAIMMEGTSKERKRKGELEQKLSLATKERIELEQEYGRRKKNAIKMAKRIKLLEQQIIDAEDLEMEKKLK</sequence>
<keyword evidence="2" id="KW-1185">Reference proteome</keyword>
<dbReference type="EMBL" id="CM042011">
    <property type="protein sequence ID" value="KAI3766786.1"/>
    <property type="molecule type" value="Genomic_DNA"/>
</dbReference>
<gene>
    <name evidence="1" type="ORF">L2E82_16858</name>
</gene>
<name>A0ACB9F7B1_CICIN</name>
<protein>
    <submittedName>
        <fullName evidence="1">Uncharacterized protein</fullName>
    </submittedName>
</protein>
<organism evidence="1 2">
    <name type="scientific">Cichorium intybus</name>
    <name type="common">Chicory</name>
    <dbReference type="NCBI Taxonomy" id="13427"/>
    <lineage>
        <taxon>Eukaryota</taxon>
        <taxon>Viridiplantae</taxon>
        <taxon>Streptophyta</taxon>
        <taxon>Embryophyta</taxon>
        <taxon>Tracheophyta</taxon>
        <taxon>Spermatophyta</taxon>
        <taxon>Magnoliopsida</taxon>
        <taxon>eudicotyledons</taxon>
        <taxon>Gunneridae</taxon>
        <taxon>Pentapetalae</taxon>
        <taxon>asterids</taxon>
        <taxon>campanulids</taxon>
        <taxon>Asterales</taxon>
        <taxon>Asteraceae</taxon>
        <taxon>Cichorioideae</taxon>
        <taxon>Cichorieae</taxon>
        <taxon>Cichoriinae</taxon>
        <taxon>Cichorium</taxon>
    </lineage>
</organism>
<reference evidence="2" key="1">
    <citation type="journal article" date="2022" name="Mol. Ecol. Resour.">
        <title>The genomes of chicory, endive, great burdock and yacon provide insights into Asteraceae palaeo-polyploidization history and plant inulin production.</title>
        <authorList>
            <person name="Fan W."/>
            <person name="Wang S."/>
            <person name="Wang H."/>
            <person name="Wang A."/>
            <person name="Jiang F."/>
            <person name="Liu H."/>
            <person name="Zhao H."/>
            <person name="Xu D."/>
            <person name="Zhang Y."/>
        </authorList>
    </citation>
    <scope>NUCLEOTIDE SEQUENCE [LARGE SCALE GENOMIC DNA]</scope>
    <source>
        <strain evidence="2">cv. Punajuju</strain>
    </source>
</reference>
<dbReference type="Proteomes" id="UP001055811">
    <property type="component" value="Linkage Group LG03"/>
</dbReference>
<proteinExistence type="predicted"/>
<accession>A0ACB9F7B1</accession>
<evidence type="ECO:0000313" key="2">
    <source>
        <dbReference type="Proteomes" id="UP001055811"/>
    </source>
</evidence>
<reference evidence="1 2" key="2">
    <citation type="journal article" date="2022" name="Mol. Ecol. Resour.">
        <title>The genomes of chicory, endive, great burdock and yacon provide insights into Asteraceae paleo-polyploidization history and plant inulin production.</title>
        <authorList>
            <person name="Fan W."/>
            <person name="Wang S."/>
            <person name="Wang H."/>
            <person name="Wang A."/>
            <person name="Jiang F."/>
            <person name="Liu H."/>
            <person name="Zhao H."/>
            <person name="Xu D."/>
            <person name="Zhang Y."/>
        </authorList>
    </citation>
    <scope>NUCLEOTIDE SEQUENCE [LARGE SCALE GENOMIC DNA]</scope>
    <source>
        <strain evidence="2">cv. Punajuju</strain>
        <tissue evidence="1">Leaves</tissue>
    </source>
</reference>
<comment type="caution">
    <text evidence="1">The sequence shown here is derived from an EMBL/GenBank/DDBJ whole genome shotgun (WGS) entry which is preliminary data.</text>
</comment>